<evidence type="ECO:0000256" key="1">
    <source>
        <dbReference type="SAM" id="Phobius"/>
    </source>
</evidence>
<evidence type="ECO:0000313" key="2">
    <source>
        <dbReference type="EMBL" id="EDP16096.1"/>
    </source>
</evidence>
<dbReference type="EMBL" id="ABCC02000032">
    <property type="protein sequence ID" value="EDP16096.1"/>
    <property type="molecule type" value="Genomic_DNA"/>
</dbReference>
<gene>
    <name evidence="2" type="ORF">CLOBOL_03533</name>
</gene>
<feature type="transmembrane region" description="Helical" evidence="1">
    <location>
        <begin position="21"/>
        <end position="41"/>
    </location>
</feature>
<dbReference type="PaxDb" id="411902-CLOBOL_03533"/>
<reference evidence="2 3" key="1">
    <citation type="submission" date="2007-08" db="EMBL/GenBank/DDBJ databases">
        <authorList>
            <person name="Fulton L."/>
            <person name="Clifton S."/>
            <person name="Fulton B."/>
            <person name="Xu J."/>
            <person name="Minx P."/>
            <person name="Pepin K.H."/>
            <person name="Johnson M."/>
            <person name="Thiruvilangam P."/>
            <person name="Bhonagiri V."/>
            <person name="Nash W.E."/>
            <person name="Mardis E.R."/>
            <person name="Wilson R.K."/>
        </authorList>
    </citation>
    <scope>NUCLEOTIDE SEQUENCE [LARGE SCALE GENOMIC DNA]</scope>
    <source>
        <strain evidence="3">ATCC BAA-613 / DSM 15670 / CCUG 46953 / JCM 12243 / WAL 16351</strain>
    </source>
</reference>
<proteinExistence type="predicted"/>
<keyword evidence="1" id="KW-0472">Membrane</keyword>
<dbReference type="HOGENOM" id="CLU_3097304_0_0_9"/>
<comment type="caution">
    <text evidence="2">The sequence shown here is derived from an EMBL/GenBank/DDBJ whole genome shotgun (WGS) entry which is preliminary data.</text>
</comment>
<reference evidence="2 3" key="2">
    <citation type="submission" date="2007-09" db="EMBL/GenBank/DDBJ databases">
        <title>Draft genome sequence of Clostridium bolteae (ATCC BAA-613).</title>
        <authorList>
            <person name="Sudarsanam P."/>
            <person name="Ley R."/>
            <person name="Guruge J."/>
            <person name="Turnbaugh P.J."/>
            <person name="Mahowald M."/>
            <person name="Liep D."/>
            <person name="Gordon J."/>
        </authorList>
    </citation>
    <scope>NUCLEOTIDE SEQUENCE [LARGE SCALE GENOMIC DNA]</scope>
    <source>
        <strain evidence="3">ATCC BAA-613 / DSM 15670 / CCUG 46953 / JCM 12243 / WAL 16351</strain>
    </source>
</reference>
<sequence length="51" mass="6162">MQEPGSFRQIHYKNNLKCRRLFSSFILTAYAFPSIMIISRIELYKDTYKKN</sequence>
<keyword evidence="1" id="KW-1133">Transmembrane helix</keyword>
<keyword evidence="1" id="KW-0812">Transmembrane</keyword>
<protein>
    <submittedName>
        <fullName evidence="2">Uncharacterized protein</fullName>
    </submittedName>
</protein>
<dbReference type="AlphaFoldDB" id="A8RT34"/>
<dbReference type="Proteomes" id="UP000005396">
    <property type="component" value="Unassembled WGS sequence"/>
</dbReference>
<organism evidence="2 3">
    <name type="scientific">Enterocloster bolteae (strain ATCC BAA-613 / DSM 15670 / CCUG 46953 / JCM 12243 / WAL 16351)</name>
    <name type="common">Clostridium bolteae</name>
    <dbReference type="NCBI Taxonomy" id="411902"/>
    <lineage>
        <taxon>Bacteria</taxon>
        <taxon>Bacillati</taxon>
        <taxon>Bacillota</taxon>
        <taxon>Clostridia</taxon>
        <taxon>Lachnospirales</taxon>
        <taxon>Lachnospiraceae</taxon>
        <taxon>Enterocloster</taxon>
    </lineage>
</organism>
<name>A8RT34_ENTBW</name>
<evidence type="ECO:0000313" key="3">
    <source>
        <dbReference type="Proteomes" id="UP000005396"/>
    </source>
</evidence>
<accession>A8RT34</accession>